<organism evidence="1 2">
    <name type="scientific">Ameca splendens</name>
    <dbReference type="NCBI Taxonomy" id="208324"/>
    <lineage>
        <taxon>Eukaryota</taxon>
        <taxon>Metazoa</taxon>
        <taxon>Chordata</taxon>
        <taxon>Craniata</taxon>
        <taxon>Vertebrata</taxon>
        <taxon>Euteleostomi</taxon>
        <taxon>Actinopterygii</taxon>
        <taxon>Neopterygii</taxon>
        <taxon>Teleostei</taxon>
        <taxon>Neoteleostei</taxon>
        <taxon>Acanthomorphata</taxon>
        <taxon>Ovalentaria</taxon>
        <taxon>Atherinomorphae</taxon>
        <taxon>Cyprinodontiformes</taxon>
        <taxon>Goodeidae</taxon>
        <taxon>Ameca</taxon>
    </lineage>
</organism>
<dbReference type="Proteomes" id="UP001469553">
    <property type="component" value="Unassembled WGS sequence"/>
</dbReference>
<gene>
    <name evidence="1" type="ORF">AMECASPLE_000121</name>
</gene>
<accession>A0ABV0YVW8</accession>
<name>A0ABV0YVW8_9TELE</name>
<keyword evidence="2" id="KW-1185">Reference proteome</keyword>
<reference evidence="1 2" key="1">
    <citation type="submission" date="2021-06" db="EMBL/GenBank/DDBJ databases">
        <authorList>
            <person name="Palmer J.M."/>
        </authorList>
    </citation>
    <scope>NUCLEOTIDE SEQUENCE [LARGE SCALE GENOMIC DNA]</scope>
    <source>
        <strain evidence="1 2">AS_MEX2019</strain>
        <tissue evidence="1">Muscle</tissue>
    </source>
</reference>
<comment type="caution">
    <text evidence="1">The sequence shown here is derived from an EMBL/GenBank/DDBJ whole genome shotgun (WGS) entry which is preliminary data.</text>
</comment>
<protein>
    <submittedName>
        <fullName evidence="1">Uncharacterized protein</fullName>
    </submittedName>
</protein>
<evidence type="ECO:0000313" key="2">
    <source>
        <dbReference type="Proteomes" id="UP001469553"/>
    </source>
</evidence>
<sequence length="89" mass="10083">MHNPTTTSHPIGSDASDFLFLLQEEGKHPILLQNKQYRRHDLLGTRASRLCGAPIPGGEMGVERMQLLRKVHPFSQVFSKPHPDVKEQK</sequence>
<proteinExistence type="predicted"/>
<evidence type="ECO:0000313" key="1">
    <source>
        <dbReference type="EMBL" id="MEQ2297956.1"/>
    </source>
</evidence>
<dbReference type="EMBL" id="JAHRIP010047029">
    <property type="protein sequence ID" value="MEQ2297956.1"/>
    <property type="molecule type" value="Genomic_DNA"/>
</dbReference>